<dbReference type="AlphaFoldDB" id="A0A922M958"/>
<feature type="compositionally biased region" description="Acidic residues" evidence="1">
    <location>
        <begin position="50"/>
        <end position="60"/>
    </location>
</feature>
<dbReference type="PANTHER" id="PTHR47272">
    <property type="entry name" value="DDE_TNP_1_7 DOMAIN-CONTAINING PROTEIN"/>
    <property type="match status" value="1"/>
</dbReference>
<comment type="caution">
    <text evidence="2">The sequence shown here is derived from an EMBL/GenBank/DDBJ whole genome shotgun (WGS) entry which is preliminary data.</text>
</comment>
<accession>A0A922M958</accession>
<dbReference type="Proteomes" id="UP000814243">
    <property type="component" value="Unassembled WGS sequence"/>
</dbReference>
<proteinExistence type="predicted"/>
<gene>
    <name evidence="2" type="ORF">HF086_002883</name>
</gene>
<evidence type="ECO:0000256" key="1">
    <source>
        <dbReference type="SAM" id="MobiDB-lite"/>
    </source>
</evidence>
<organism evidence="2 3">
    <name type="scientific">Spodoptera exigua</name>
    <name type="common">Beet armyworm</name>
    <name type="synonym">Noctua fulgens</name>
    <dbReference type="NCBI Taxonomy" id="7107"/>
    <lineage>
        <taxon>Eukaryota</taxon>
        <taxon>Metazoa</taxon>
        <taxon>Ecdysozoa</taxon>
        <taxon>Arthropoda</taxon>
        <taxon>Hexapoda</taxon>
        <taxon>Insecta</taxon>
        <taxon>Pterygota</taxon>
        <taxon>Neoptera</taxon>
        <taxon>Endopterygota</taxon>
        <taxon>Lepidoptera</taxon>
        <taxon>Glossata</taxon>
        <taxon>Ditrysia</taxon>
        <taxon>Noctuoidea</taxon>
        <taxon>Noctuidae</taxon>
        <taxon>Amphipyrinae</taxon>
        <taxon>Spodoptera</taxon>
    </lineage>
</organism>
<evidence type="ECO:0000313" key="3">
    <source>
        <dbReference type="Proteomes" id="UP000814243"/>
    </source>
</evidence>
<feature type="compositionally biased region" description="Acidic residues" evidence="1">
    <location>
        <begin position="15"/>
        <end position="32"/>
    </location>
</feature>
<sequence>MDPIRFYGLDIPNISEDDDDELAGDDPDDQDYEPSGNSTRRRNFVIYPSDSDEDSSDEGEQASADPLAAGPSPAKNKTAYKQNSREVQRFNRKKKVFETVPCPKAVLVYNRYMGGVDLLDSMLGYYRIKVRSKNLS</sequence>
<name>A0A922M958_SPOEX</name>
<feature type="region of interest" description="Disordered" evidence="1">
    <location>
        <begin position="1"/>
        <end position="87"/>
    </location>
</feature>
<protein>
    <recommendedName>
        <fullName evidence="4">PiggyBac transposable element-derived protein domain-containing protein</fullName>
    </recommendedName>
</protein>
<reference evidence="2" key="1">
    <citation type="journal article" date="2021" name="G3 (Bethesda)">
        <title>Genome and transcriptome analysis of the beet armyworm Spodoptera exigua reveals targets for pest control. .</title>
        <authorList>
            <person name="Simon S."/>
            <person name="Breeschoten T."/>
            <person name="Jansen H.J."/>
            <person name="Dirks R.P."/>
            <person name="Schranz M.E."/>
            <person name="Ros V.I.D."/>
        </authorList>
    </citation>
    <scope>NUCLEOTIDE SEQUENCE</scope>
    <source>
        <strain evidence="2">TB_SE_WUR_2020</strain>
    </source>
</reference>
<dbReference type="PANTHER" id="PTHR47272:SF2">
    <property type="entry name" value="PIGGYBAC TRANSPOSABLE ELEMENT-DERIVED PROTEIN 3-LIKE"/>
    <property type="match status" value="1"/>
</dbReference>
<dbReference type="EMBL" id="JACEFF010000719">
    <property type="protein sequence ID" value="KAH9632248.1"/>
    <property type="molecule type" value="Genomic_DNA"/>
</dbReference>
<evidence type="ECO:0000313" key="2">
    <source>
        <dbReference type="EMBL" id="KAH9632248.1"/>
    </source>
</evidence>
<evidence type="ECO:0008006" key="4">
    <source>
        <dbReference type="Google" id="ProtNLM"/>
    </source>
</evidence>